<gene>
    <name evidence="1" type="ORF">ROTO_36380</name>
</gene>
<dbReference type="GO" id="GO:0003677">
    <property type="term" value="F:DNA binding"/>
    <property type="evidence" value="ECO:0007669"/>
    <property type="project" value="InterPro"/>
</dbReference>
<dbReference type="InterPro" id="IPR010982">
    <property type="entry name" value="Lambda_DNA-bd_dom_sf"/>
</dbReference>
<protein>
    <recommendedName>
        <fullName evidence="3">HTH cro/C1-type domain-containing protein</fullName>
    </recommendedName>
</protein>
<dbReference type="Gene3D" id="1.10.260.40">
    <property type="entry name" value="lambda repressor-like DNA-binding domains"/>
    <property type="match status" value="1"/>
</dbReference>
<dbReference type="Proteomes" id="UP000037046">
    <property type="component" value="Unassembled WGS sequence"/>
</dbReference>
<sequence length="133" mass="14557">MTKRPHQDTRLAKYVARRVLELKSKKTQSEIAAQAGYPNANMVSMVKSGASKLALDRVPSMARALECDRAYLMRLALEQAVGQTAAAAVIEIFGTPVSEHERGWIEAIRTASDNSDPRLTSRSQAAINAIFGR</sequence>
<evidence type="ECO:0008006" key="3">
    <source>
        <dbReference type="Google" id="ProtNLM"/>
    </source>
</evidence>
<dbReference type="OrthoDB" id="7859023at2"/>
<dbReference type="EMBL" id="LGVV01000099">
    <property type="protein sequence ID" value="KNX39822.1"/>
    <property type="molecule type" value="Genomic_DNA"/>
</dbReference>
<dbReference type="PATRIC" id="fig|74031.6.peg.3737"/>
<accession>A0A0L6CPZ6</accession>
<proteinExistence type="predicted"/>
<organism evidence="1 2">
    <name type="scientific">Roseovarius tolerans</name>
    <dbReference type="NCBI Taxonomy" id="74031"/>
    <lineage>
        <taxon>Bacteria</taxon>
        <taxon>Pseudomonadati</taxon>
        <taxon>Pseudomonadota</taxon>
        <taxon>Alphaproteobacteria</taxon>
        <taxon>Rhodobacterales</taxon>
        <taxon>Roseobacteraceae</taxon>
        <taxon>Roseovarius</taxon>
    </lineage>
</organism>
<dbReference type="AlphaFoldDB" id="A0A0L6CPZ6"/>
<evidence type="ECO:0000313" key="2">
    <source>
        <dbReference type="Proteomes" id="UP000037046"/>
    </source>
</evidence>
<reference evidence="2" key="1">
    <citation type="submission" date="2015-07" db="EMBL/GenBank/DDBJ databases">
        <title>Draft Genome Sequence of Roseovarius tolerans EL-164, a producer of N-Acylated Alanine Methyl Esters (NAMEs).</title>
        <authorList>
            <person name="Voget S."/>
            <person name="Bruns H."/>
            <person name="Wagner-Doebler I."/>
            <person name="Schulz S."/>
            <person name="Daniel R."/>
        </authorList>
    </citation>
    <scope>NUCLEOTIDE SEQUENCE [LARGE SCALE GENOMIC DNA]</scope>
    <source>
        <strain evidence="2">EL-164</strain>
    </source>
</reference>
<keyword evidence="2" id="KW-1185">Reference proteome</keyword>
<dbReference type="RefSeq" id="WP_050664440.1">
    <property type="nucleotide sequence ID" value="NZ_CP118494.1"/>
</dbReference>
<dbReference type="STRING" id="74031.SAMN04488077_104243"/>
<comment type="caution">
    <text evidence="1">The sequence shown here is derived from an EMBL/GenBank/DDBJ whole genome shotgun (WGS) entry which is preliminary data.</text>
</comment>
<evidence type="ECO:0000313" key="1">
    <source>
        <dbReference type="EMBL" id="KNX39822.1"/>
    </source>
</evidence>
<name>A0A0L6CPZ6_9RHOB</name>